<dbReference type="CDD" id="cd00609">
    <property type="entry name" value="AAT_like"/>
    <property type="match status" value="1"/>
</dbReference>
<gene>
    <name evidence="7" type="primary">dapC</name>
    <name evidence="7" type="ORF">SNEC2469_LOCUS12130</name>
</gene>
<dbReference type="AlphaFoldDB" id="A0A812RGW5"/>
<proteinExistence type="inferred from homology"/>
<evidence type="ECO:0000256" key="4">
    <source>
        <dbReference type="ARBA" id="ARBA00022679"/>
    </source>
</evidence>
<dbReference type="InterPro" id="IPR015424">
    <property type="entry name" value="PyrdxlP-dep_Trfase"/>
</dbReference>
<sequence length="454" mass="48282">DDDHRVRGVLLDLLGDALDDLDVGLDEVVAAHPGLAGESGGDDDDVRALDVLVVARALDRGVESLDRRAAGEVDRLALGDALFVRDVQEDDIAQLLGGGPHGAGGPDIASTDDSDLRATHGKYPFRMRATGGRIGGVTQTADRFSAFGTTIFAEISALALEHGAINLGQGFPDFDGPEHVKAAATRAMADGHNQYAPLPGVPELRGAIARSFGERFGVSVDPAREVTVTCGCTEAIAATLSGLVNPGDEVVLFEPFYDSYRACVSLAGATARFVTLRADANGRFTFDPGELRAAFNEKTRAVLVNTPHNPTGVVFSREELRSIADLCIEHDAIAISDEVYEHIVMEGEHVPIATLDGMRDRTVTLSSFGKTFSMTGWKIGWAIAPPALTSGVRSAHQFLTFAIATPLQHAAAEALASPPSYFEDLRAGYRERRDLLVGALREIGFSCARTTSRS</sequence>
<dbReference type="FunFam" id="3.40.640.10:FF:000024">
    <property type="entry name" value="Kynurenine--oxoglutarate transaminase 3"/>
    <property type="match status" value="1"/>
</dbReference>
<dbReference type="Pfam" id="PF00155">
    <property type="entry name" value="Aminotran_1_2"/>
    <property type="match status" value="1"/>
</dbReference>
<dbReference type="SUPFAM" id="SSF53383">
    <property type="entry name" value="PLP-dependent transferases"/>
    <property type="match status" value="1"/>
</dbReference>
<dbReference type="GO" id="GO:0016212">
    <property type="term" value="F:kynurenine-oxoglutarate transaminase activity"/>
    <property type="evidence" value="ECO:0007669"/>
    <property type="project" value="TreeGrafter"/>
</dbReference>
<evidence type="ECO:0000256" key="3">
    <source>
        <dbReference type="ARBA" id="ARBA00022576"/>
    </source>
</evidence>
<feature type="non-terminal residue" evidence="7">
    <location>
        <position position="1"/>
    </location>
</feature>
<evidence type="ECO:0000313" key="7">
    <source>
        <dbReference type="EMBL" id="CAE7441237.1"/>
    </source>
</evidence>
<dbReference type="OrthoDB" id="2414662at2759"/>
<dbReference type="InterPro" id="IPR051326">
    <property type="entry name" value="Kynurenine-oxoglutarate_AT"/>
</dbReference>
<keyword evidence="5" id="KW-0663">Pyridoxal phosphate</keyword>
<comment type="similarity">
    <text evidence="2">Belongs to the class-I pyridoxal-phosphate-dependent aminotransferase family.</text>
</comment>
<accession>A0A812RGW5</accession>
<dbReference type="InterPro" id="IPR015422">
    <property type="entry name" value="PyrdxlP-dep_Trfase_small"/>
</dbReference>
<evidence type="ECO:0000259" key="6">
    <source>
        <dbReference type="Pfam" id="PF00155"/>
    </source>
</evidence>
<dbReference type="PANTHER" id="PTHR43807">
    <property type="entry name" value="FI04487P"/>
    <property type="match status" value="1"/>
</dbReference>
<evidence type="ECO:0000256" key="2">
    <source>
        <dbReference type="ARBA" id="ARBA00007441"/>
    </source>
</evidence>
<keyword evidence="4" id="KW-0808">Transferase</keyword>
<name>A0A812RGW5_9DINO</name>
<reference evidence="7" key="1">
    <citation type="submission" date="2021-02" db="EMBL/GenBank/DDBJ databases">
        <authorList>
            <person name="Dougan E. K."/>
            <person name="Rhodes N."/>
            <person name="Thang M."/>
            <person name="Chan C."/>
        </authorList>
    </citation>
    <scope>NUCLEOTIDE SEQUENCE</scope>
</reference>
<evidence type="ECO:0000256" key="5">
    <source>
        <dbReference type="ARBA" id="ARBA00022898"/>
    </source>
</evidence>
<keyword evidence="3" id="KW-0032">Aminotransferase</keyword>
<dbReference type="EMBL" id="CAJNJA010019209">
    <property type="protein sequence ID" value="CAE7441237.1"/>
    <property type="molecule type" value="Genomic_DNA"/>
</dbReference>
<dbReference type="Gene3D" id="3.90.1150.10">
    <property type="entry name" value="Aspartate Aminotransferase, domain 1"/>
    <property type="match status" value="1"/>
</dbReference>
<feature type="domain" description="Aminotransferase class I/classII large" evidence="6">
    <location>
        <begin position="165"/>
        <end position="448"/>
    </location>
</feature>
<comment type="caution">
    <text evidence="7">The sequence shown here is derived from an EMBL/GenBank/DDBJ whole genome shotgun (WGS) entry which is preliminary data.</text>
</comment>
<comment type="cofactor">
    <cofactor evidence="1">
        <name>pyridoxal 5'-phosphate</name>
        <dbReference type="ChEBI" id="CHEBI:597326"/>
    </cofactor>
</comment>
<dbReference type="GO" id="GO:0005737">
    <property type="term" value="C:cytoplasm"/>
    <property type="evidence" value="ECO:0007669"/>
    <property type="project" value="TreeGrafter"/>
</dbReference>
<organism evidence="7 8">
    <name type="scientific">Symbiodinium necroappetens</name>
    <dbReference type="NCBI Taxonomy" id="1628268"/>
    <lineage>
        <taxon>Eukaryota</taxon>
        <taxon>Sar</taxon>
        <taxon>Alveolata</taxon>
        <taxon>Dinophyceae</taxon>
        <taxon>Suessiales</taxon>
        <taxon>Symbiodiniaceae</taxon>
        <taxon>Symbiodinium</taxon>
    </lineage>
</organism>
<dbReference type="Gene3D" id="3.40.640.10">
    <property type="entry name" value="Type I PLP-dependent aspartate aminotransferase-like (Major domain)"/>
    <property type="match status" value="1"/>
</dbReference>
<dbReference type="Proteomes" id="UP000601435">
    <property type="component" value="Unassembled WGS sequence"/>
</dbReference>
<evidence type="ECO:0000256" key="1">
    <source>
        <dbReference type="ARBA" id="ARBA00001933"/>
    </source>
</evidence>
<keyword evidence="8" id="KW-1185">Reference proteome</keyword>
<dbReference type="InterPro" id="IPR004839">
    <property type="entry name" value="Aminotransferase_I/II_large"/>
</dbReference>
<dbReference type="GO" id="GO:0030170">
    <property type="term" value="F:pyridoxal phosphate binding"/>
    <property type="evidence" value="ECO:0007669"/>
    <property type="project" value="InterPro"/>
</dbReference>
<dbReference type="PANTHER" id="PTHR43807:SF20">
    <property type="entry name" value="FI04487P"/>
    <property type="match status" value="1"/>
</dbReference>
<protein>
    <submittedName>
        <fullName evidence="7">DapC protein</fullName>
    </submittedName>
</protein>
<evidence type="ECO:0000313" key="8">
    <source>
        <dbReference type="Proteomes" id="UP000601435"/>
    </source>
</evidence>
<dbReference type="InterPro" id="IPR015421">
    <property type="entry name" value="PyrdxlP-dep_Trfase_major"/>
</dbReference>